<dbReference type="PANTHER" id="PTHR16166">
    <property type="entry name" value="VACUOLAR PROTEIN SORTING-ASSOCIATED PROTEIN VPS13"/>
    <property type="match status" value="1"/>
</dbReference>
<proteinExistence type="predicted"/>
<evidence type="ECO:0000313" key="4">
    <source>
        <dbReference type="Proteomes" id="UP000554482"/>
    </source>
</evidence>
<sequence>MVAKPVAYGQFFNDVFLLGLEALLNVIDEFSTVGKDSEGFKSDVLHFLHSKKVLKEGNFISLDTSSATFIEVRCSVNSLSMKVYRSRRMGSIPSELVARAEMQFQLSASLRNEMLMCLDVAFSSLELHSFRSSAILLQCTSDASLSFGLVIHLAKSNSGADELVVDLPAVHIWLHLSDWCDIGDLLLSYSEQPAQSSSMCASSNNSSVPVEFATNEMIPVFENDLETPKASTSTVCTNVGDSFDLIVRSENIGVSLHYPLLFNSEALIEDEINQEMLKNFPSEKLDEGAMLGRRQPQYVCVILNSKNCELAISGGHAKLNCIVEEAKGMLDIVKDQRVLSWSIFQIFKVTVVVECNKLPQQHVSAEIRVDSLEISVSHQLFYVWNSLQYRNPETGSSPNSFTSMDLKMQLRKASLLLSDGTCCCNGPMLEILPRNLVLHFYTTRSAMEASFASDLLVNYFNIQKVMWEPFIETWNFLLNMTRTLKQSSPLNNSVVTDIHLTSTSQLNMNLTELSIEVIIRLKELITNVWGQVGLNDLLGTQRLCDGQTSDSVYTKRFAPFILQNETSLPLIFQVYRELFTEDNMEILSEKERNIVYPGSSILIYTDETPEEHDFRFRPPQSTDRLNEEKSCGVAHHMISIQLDGTSGPSSPISMDVVGLSYFEVNFSKAKEAVEKHENAANCKRKIDDRSKMYPNSEFVVPVVFDVSTLHYRKLIRVYSTVILLNTTSKPVELRFDTPFGVCPKVLGQIYPGQKFPLPLHLAESGRMSWCPLETGFLWSEAQVFSNVLSNETKLGSFRSFVCYPSHPSNDPFRCCLSVQHINLPSSCRSKNGSSVHLNESRRHSYGNGDQSVSALQSINTPTIHYVTLTTPLVVKNNMPKEVSVTIDNGGFARTVFISEVNYACIYHIDSTHDLGLVFHVHGFRPITSMFPCAEAFVAVARFHENKFSQSETLTFYPDASNGPIYVTVEKSMDAFCGAREICIFVPFLLYNCTGLRITVADVGHEREGCTMPPCYHLIEMDRHLGRKHSPILFSCTQDSYATPPFIDSILDVSSKQHSILSSESAIHRSGSGSKFINSDSSTRLPHLSVDHDLVFHGASSNNVNRQYFEKGRFETDLVDIESRRVTACMYFPHSSSSASELMVRLSVYMPKYFTDTKKSSVWSSPFYLVPASGSTCVVVPQANTSGAFIVSVTSNPLAGPFSGSTRAITFHPRYVISNACSKDLSYKQKGTDSVSHLGIGQHSHLHWDDPTRDLLVSLVFNEPGWLWSGSFFPDHLGDTQVKMRNYVRGALSTIRVEVQNADVTIGDEKIIGNPNGNSGTLLILLSDDETGFMPYRIDNFSKERLRIYQENCKTFETTVHSYMSCPYTWDEPCYPRRLVVEVLGERVLGSYTLDDVTTVQIPIYLPSTSEKPGRQLFLSIHADGAVKVLSIMDSSYLPKDTKDLGFLNTSGKRRFDQREEIFADFCERISIHVPFIGVSLINSFPQELLFASANDARIDLLQSVDQQKISFQISSLQVDNQLHNTPYPVILFVDHDYGGNSASQMKNKDDNTKMKNESNKSRQPMFFLSAVKWRNKDISLIFFEYIVLRLAALRIELEEEVILSLFDFGRSVTSKMQSKALPCLVSTLNPLANDTGSVNEFLVHPPQFDSLDVNRGQLYPMSVSKYLENFRSSPSLPSVVPFEHFWQQLYFSASRQNKIYVEVLDLAPIKLTLSFSSAPWMVRSEDPTSADYLRPISGTAFQRGLVALADVEGAPVYLKQLTIVHHMGTSESFNEILIRHYTPQLLHEMYKIFGSASVIGNPMGFAKNLGLGIKDFLSVPTTGSLKSPSGLFTGVAQGTTSLFYSTVYAISNAATQFSKSVHKGIVAFTFDDRAVSAMEKQWTTLASHSKGVLNEFLEGLTEFLQSPIRGAEKHGLPGFFSGAALGTAGLVARPVVSILEVTGKTAQTIRNRSRLHRGNRFRARFPRPLSRELPLQPYSWEEAIGISILLVAGDDKLKDEIYVTCRTLKQTGKFLIITESLVLVVFCPSLVGFGTPEFRGVADPQWVIEVEIKVNNIIYVGREKGQVNIVGINSETPFKQHQHKIGIRRTKWSSQSTPLQLFQMTSIELPKEEEAENVLQALLSTIERRREQDFRVHVLHRCNLR</sequence>
<dbReference type="EMBL" id="JABWDY010033062">
    <property type="protein sequence ID" value="KAF5183698.1"/>
    <property type="molecule type" value="Genomic_DNA"/>
</dbReference>
<dbReference type="InterPro" id="IPR009543">
    <property type="entry name" value="VPS13_VAB"/>
</dbReference>
<comment type="caution">
    <text evidence="3">The sequence shown here is derived from an EMBL/GenBank/DDBJ whole genome shotgun (WGS) entry which is preliminary data.</text>
</comment>
<dbReference type="Proteomes" id="UP000554482">
    <property type="component" value="Unassembled WGS sequence"/>
</dbReference>
<feature type="domain" description="Vacuolar protein sorting-associated protein 13 VPS13 adaptor binding" evidence="1">
    <location>
        <begin position="1122"/>
        <end position="1373"/>
    </location>
</feature>
<evidence type="ECO:0000259" key="2">
    <source>
        <dbReference type="Pfam" id="PF25037"/>
    </source>
</evidence>
<evidence type="ECO:0000259" key="1">
    <source>
        <dbReference type="Pfam" id="PF25036"/>
    </source>
</evidence>
<dbReference type="GO" id="GO:0045053">
    <property type="term" value="P:protein retention in Golgi apparatus"/>
    <property type="evidence" value="ECO:0007669"/>
    <property type="project" value="TreeGrafter"/>
</dbReference>
<reference evidence="3 4" key="1">
    <citation type="submission" date="2020-06" db="EMBL/GenBank/DDBJ databases">
        <title>Transcriptomic and genomic resources for Thalictrum thalictroides and T. hernandezii: Facilitating candidate gene discovery in an emerging model plant lineage.</title>
        <authorList>
            <person name="Arias T."/>
            <person name="Riano-Pachon D.M."/>
            <person name="Di Stilio V.S."/>
        </authorList>
    </citation>
    <scope>NUCLEOTIDE SEQUENCE [LARGE SCALE GENOMIC DNA]</scope>
    <source>
        <strain evidence="4">cv. WT478/WT964</strain>
        <tissue evidence="3">Leaves</tissue>
    </source>
</reference>
<evidence type="ECO:0000313" key="3">
    <source>
        <dbReference type="EMBL" id="KAF5183698.1"/>
    </source>
</evidence>
<dbReference type="Pfam" id="PF25036">
    <property type="entry name" value="VPS13_VAB"/>
    <property type="match status" value="2"/>
</dbReference>
<dbReference type="Pfam" id="PF25037">
    <property type="entry name" value="VPS13_C"/>
    <property type="match status" value="1"/>
</dbReference>
<feature type="domain" description="Vacuolar protein sorting-associated protein 13 VPS13 adaptor binding" evidence="1">
    <location>
        <begin position="710"/>
        <end position="1038"/>
    </location>
</feature>
<dbReference type="InterPro" id="IPR026847">
    <property type="entry name" value="VPS13"/>
</dbReference>
<keyword evidence="4" id="KW-1185">Reference proteome</keyword>
<accession>A0A7J6VGG1</accession>
<name>A0A7J6VGG1_THATH</name>
<dbReference type="GO" id="GO:0006623">
    <property type="term" value="P:protein targeting to vacuole"/>
    <property type="evidence" value="ECO:0007669"/>
    <property type="project" value="TreeGrafter"/>
</dbReference>
<gene>
    <name evidence="3" type="ORF">FRX31_026717</name>
</gene>
<protein>
    <submittedName>
        <fullName evidence="3">Vacuolar protein sorting-associated protein 13a</fullName>
    </submittedName>
</protein>
<dbReference type="OrthoDB" id="428159at2759"/>
<dbReference type="PANTHER" id="PTHR16166:SF143">
    <property type="entry name" value="PROTEIN SORTING-ASSOCIATED PROTEIN, PUTATIVE (DUF1162)-RELATED"/>
    <property type="match status" value="1"/>
</dbReference>
<organism evidence="3 4">
    <name type="scientific">Thalictrum thalictroides</name>
    <name type="common">Rue-anemone</name>
    <name type="synonym">Anemone thalictroides</name>
    <dbReference type="NCBI Taxonomy" id="46969"/>
    <lineage>
        <taxon>Eukaryota</taxon>
        <taxon>Viridiplantae</taxon>
        <taxon>Streptophyta</taxon>
        <taxon>Embryophyta</taxon>
        <taxon>Tracheophyta</taxon>
        <taxon>Spermatophyta</taxon>
        <taxon>Magnoliopsida</taxon>
        <taxon>Ranunculales</taxon>
        <taxon>Ranunculaceae</taxon>
        <taxon>Thalictroideae</taxon>
        <taxon>Thalictrum</taxon>
    </lineage>
</organism>
<feature type="domain" description="Intermembrane lipid transfer protein VPS13-like C-terminal" evidence="2">
    <location>
        <begin position="1964"/>
        <end position="2030"/>
    </location>
</feature>
<dbReference type="InterPro" id="IPR056748">
    <property type="entry name" value="VPS13-like_C"/>
</dbReference>